<dbReference type="PROSITE" id="PS50004">
    <property type="entry name" value="C2"/>
    <property type="match status" value="2"/>
</dbReference>
<evidence type="ECO:0000256" key="10">
    <source>
        <dbReference type="ARBA" id="ARBA00023242"/>
    </source>
</evidence>
<comment type="subcellular location">
    <subcellularLocation>
        <location evidence="2">Cell membrane</location>
    </subcellularLocation>
    <subcellularLocation>
        <location evidence="1">Nucleus</location>
    </subcellularLocation>
</comment>
<keyword evidence="9" id="KW-0472">Membrane</keyword>
<dbReference type="InterPro" id="IPR044562">
    <property type="entry name" value="CAR1-11"/>
</dbReference>
<dbReference type="EMBL" id="LEKV01001080">
    <property type="protein sequence ID" value="KVI08898.1"/>
    <property type="molecule type" value="Genomic_DNA"/>
</dbReference>
<keyword evidence="3" id="KW-0343">GTPase activation</keyword>
<evidence type="ECO:0000313" key="14">
    <source>
        <dbReference type="Proteomes" id="UP000243975"/>
    </source>
</evidence>
<name>A0A118K5C4_CYNCS</name>
<dbReference type="OMA" id="RTNCIAE"/>
<keyword evidence="5" id="KW-0938">Abscisic acid signaling pathway</keyword>
<feature type="domain" description="C2" evidence="12">
    <location>
        <begin position="199"/>
        <end position="317"/>
    </location>
</feature>
<evidence type="ECO:0000256" key="3">
    <source>
        <dbReference type="ARBA" id="ARBA00022468"/>
    </source>
</evidence>
<protein>
    <recommendedName>
        <fullName evidence="12">C2 domain-containing protein</fullName>
    </recommendedName>
</protein>
<comment type="similarity">
    <text evidence="11">Belongs to the plant CAR protein family.</text>
</comment>
<evidence type="ECO:0000256" key="9">
    <source>
        <dbReference type="ARBA" id="ARBA00023136"/>
    </source>
</evidence>
<feature type="domain" description="C2" evidence="12">
    <location>
        <begin position="1"/>
        <end position="143"/>
    </location>
</feature>
<dbReference type="InterPro" id="IPR000008">
    <property type="entry name" value="C2_dom"/>
</dbReference>
<dbReference type="SUPFAM" id="SSF49562">
    <property type="entry name" value="C2 domain (Calcium/lipid-binding domain, CaLB)"/>
    <property type="match status" value="2"/>
</dbReference>
<evidence type="ECO:0000259" key="12">
    <source>
        <dbReference type="PROSITE" id="PS50004"/>
    </source>
</evidence>
<dbReference type="STRING" id="59895.A0A118K5C4"/>
<organism evidence="13 14">
    <name type="scientific">Cynara cardunculus var. scolymus</name>
    <name type="common">Globe artichoke</name>
    <name type="synonym">Cynara scolymus</name>
    <dbReference type="NCBI Taxonomy" id="59895"/>
    <lineage>
        <taxon>Eukaryota</taxon>
        <taxon>Viridiplantae</taxon>
        <taxon>Streptophyta</taxon>
        <taxon>Embryophyta</taxon>
        <taxon>Tracheophyta</taxon>
        <taxon>Spermatophyta</taxon>
        <taxon>Magnoliopsida</taxon>
        <taxon>eudicotyledons</taxon>
        <taxon>Gunneridae</taxon>
        <taxon>Pentapetalae</taxon>
        <taxon>asterids</taxon>
        <taxon>campanulids</taxon>
        <taxon>Asterales</taxon>
        <taxon>Asteraceae</taxon>
        <taxon>Carduoideae</taxon>
        <taxon>Cardueae</taxon>
        <taxon>Carduinae</taxon>
        <taxon>Cynara</taxon>
    </lineage>
</organism>
<keyword evidence="14" id="KW-1185">Reference proteome</keyword>
<evidence type="ECO:0000256" key="11">
    <source>
        <dbReference type="ARBA" id="ARBA00024037"/>
    </source>
</evidence>
<evidence type="ECO:0000256" key="1">
    <source>
        <dbReference type="ARBA" id="ARBA00004123"/>
    </source>
</evidence>
<dbReference type="GO" id="GO:0009738">
    <property type="term" value="P:abscisic acid-activated signaling pathway"/>
    <property type="evidence" value="ECO:0007669"/>
    <property type="project" value="UniProtKB-KW"/>
</dbReference>
<dbReference type="Gramene" id="KVI08898">
    <property type="protein sequence ID" value="KVI08898"/>
    <property type="gene ID" value="Ccrd_012737"/>
</dbReference>
<gene>
    <name evidence="13" type="ORF">Ccrd_012737</name>
</gene>
<dbReference type="GO" id="GO:0005634">
    <property type="term" value="C:nucleus"/>
    <property type="evidence" value="ECO:0007669"/>
    <property type="project" value="UniProtKB-SubCell"/>
</dbReference>
<accession>A0A118K5C4</accession>
<evidence type="ECO:0000256" key="4">
    <source>
        <dbReference type="ARBA" id="ARBA00022475"/>
    </source>
</evidence>
<dbReference type="GO" id="GO:0005886">
    <property type="term" value="C:plasma membrane"/>
    <property type="evidence" value="ECO:0007669"/>
    <property type="project" value="UniProtKB-SubCell"/>
</dbReference>
<dbReference type="Gene3D" id="2.60.40.150">
    <property type="entry name" value="C2 domain"/>
    <property type="match status" value="2"/>
</dbReference>
<keyword evidence="10" id="KW-0539">Nucleus</keyword>
<evidence type="ECO:0000313" key="13">
    <source>
        <dbReference type="EMBL" id="KVI08898.1"/>
    </source>
</evidence>
<dbReference type="AlphaFoldDB" id="A0A118K5C4"/>
<dbReference type="PANTHER" id="PTHR45933:SF28">
    <property type="entry name" value="C2 DOMAIN-CONTAINING PROTEIN"/>
    <property type="match status" value="1"/>
</dbReference>
<proteinExistence type="inferred from homology"/>
<keyword evidence="6" id="KW-0479">Metal-binding</keyword>
<evidence type="ECO:0000256" key="8">
    <source>
        <dbReference type="ARBA" id="ARBA00023121"/>
    </source>
</evidence>
<keyword evidence="4" id="KW-1003">Cell membrane</keyword>
<reference evidence="13 14" key="1">
    <citation type="journal article" date="2016" name="Sci. Rep.">
        <title>The genome sequence of the outbreeding globe artichoke constructed de novo incorporating a phase-aware low-pass sequencing strategy of F1 progeny.</title>
        <authorList>
            <person name="Scaglione D."/>
            <person name="Reyes-Chin-Wo S."/>
            <person name="Acquadro A."/>
            <person name="Froenicke L."/>
            <person name="Portis E."/>
            <person name="Beitel C."/>
            <person name="Tirone M."/>
            <person name="Mauro R."/>
            <person name="Lo Monaco A."/>
            <person name="Mauromicale G."/>
            <person name="Faccioli P."/>
            <person name="Cattivelli L."/>
            <person name="Rieseberg L."/>
            <person name="Michelmore R."/>
            <person name="Lanteri S."/>
        </authorList>
    </citation>
    <scope>NUCLEOTIDE SEQUENCE [LARGE SCALE GENOMIC DNA]</scope>
    <source>
        <strain evidence="13">2C</strain>
    </source>
</reference>
<dbReference type="GO" id="GO:0008289">
    <property type="term" value="F:lipid binding"/>
    <property type="evidence" value="ECO:0007669"/>
    <property type="project" value="UniProtKB-KW"/>
</dbReference>
<comment type="caution">
    <text evidence="13">The sequence shown here is derived from an EMBL/GenBank/DDBJ whole genome shotgun (WGS) entry which is preliminary data.</text>
</comment>
<sequence>MSMDDLVGLLRVHVHRGVNLAIRDLRSSDPYVIIRMGRQKLRTRVVKRNINPVWDEDLTLSILEPLPVKLVSCSPISSLYNHHHLNFKIQILVVTFLHLELDLNNSQEQEVYDRDIFSTDDKMGDAEFDFKPFMEAVKMRLNDDLPNNTIITTVKPTRTNCLAEESHITWTDNRVIQNMVLRLRNVESDPLFCLLSTFPPYLPSILILVFNSITKMERLVGLLSIHVRKGVNLASRDIRGSDPYVIFRLDQYKLKTAVVNNNINPVWDEFLTLPVFEPLPIKMEVYDKDVFSHDDKMGDAEFDIKPFLEALKLRLDDLPSETIIATVKPTRTNCIAEESHITWTNGKLVQTMVLRLRNVVSGEIEIQLGWVDVPGSKGLS</sequence>
<dbReference type="Pfam" id="PF00168">
    <property type="entry name" value="C2"/>
    <property type="match status" value="3"/>
</dbReference>
<dbReference type="GO" id="GO:0005096">
    <property type="term" value="F:GTPase activator activity"/>
    <property type="evidence" value="ECO:0007669"/>
    <property type="project" value="UniProtKB-KW"/>
</dbReference>
<evidence type="ECO:0000256" key="6">
    <source>
        <dbReference type="ARBA" id="ARBA00022723"/>
    </source>
</evidence>
<dbReference type="PANTHER" id="PTHR45933">
    <property type="entry name" value="PROTEIN C2-DOMAIN ABA-RELATED 4"/>
    <property type="match status" value="1"/>
</dbReference>
<dbReference type="SMART" id="SM00239">
    <property type="entry name" value="C2"/>
    <property type="match status" value="2"/>
</dbReference>
<dbReference type="Proteomes" id="UP000243975">
    <property type="component" value="Unassembled WGS sequence"/>
</dbReference>
<evidence type="ECO:0000256" key="2">
    <source>
        <dbReference type="ARBA" id="ARBA00004236"/>
    </source>
</evidence>
<dbReference type="InterPro" id="IPR035892">
    <property type="entry name" value="C2_domain_sf"/>
</dbReference>
<keyword evidence="7" id="KW-0106">Calcium</keyword>
<dbReference type="GO" id="GO:0046872">
    <property type="term" value="F:metal ion binding"/>
    <property type="evidence" value="ECO:0007669"/>
    <property type="project" value="UniProtKB-KW"/>
</dbReference>
<evidence type="ECO:0000256" key="5">
    <source>
        <dbReference type="ARBA" id="ARBA00022682"/>
    </source>
</evidence>
<evidence type="ECO:0000256" key="7">
    <source>
        <dbReference type="ARBA" id="ARBA00022837"/>
    </source>
</evidence>
<keyword evidence="8" id="KW-0446">Lipid-binding</keyword>